<dbReference type="Proteomes" id="UP000694892">
    <property type="component" value="Chromosome 2S"/>
</dbReference>
<evidence type="ECO:0000313" key="2">
    <source>
        <dbReference type="Proteomes" id="UP000694892"/>
    </source>
</evidence>
<dbReference type="EMBL" id="CM004469">
    <property type="protein sequence ID" value="OCT92713.1"/>
    <property type="molecule type" value="Genomic_DNA"/>
</dbReference>
<accession>A0A974DJ38</accession>
<reference evidence="2" key="1">
    <citation type="journal article" date="2016" name="Nature">
        <title>Genome evolution in the allotetraploid frog Xenopus laevis.</title>
        <authorList>
            <person name="Session A.M."/>
            <person name="Uno Y."/>
            <person name="Kwon T."/>
            <person name="Chapman J.A."/>
            <person name="Toyoda A."/>
            <person name="Takahashi S."/>
            <person name="Fukui A."/>
            <person name="Hikosaka A."/>
            <person name="Suzuki A."/>
            <person name="Kondo M."/>
            <person name="van Heeringen S.J."/>
            <person name="Quigley I."/>
            <person name="Heinz S."/>
            <person name="Ogino H."/>
            <person name="Ochi H."/>
            <person name="Hellsten U."/>
            <person name="Lyons J.B."/>
            <person name="Simakov O."/>
            <person name="Putnam N."/>
            <person name="Stites J."/>
            <person name="Kuroki Y."/>
            <person name="Tanaka T."/>
            <person name="Michiue T."/>
            <person name="Watanabe M."/>
            <person name="Bogdanovic O."/>
            <person name="Lister R."/>
            <person name="Georgiou G."/>
            <person name="Paranjpe S.S."/>
            <person name="van Kruijsbergen I."/>
            <person name="Shu S."/>
            <person name="Carlson J."/>
            <person name="Kinoshita T."/>
            <person name="Ohta Y."/>
            <person name="Mawaribuchi S."/>
            <person name="Jenkins J."/>
            <person name="Grimwood J."/>
            <person name="Schmutz J."/>
            <person name="Mitros T."/>
            <person name="Mozaffari S.V."/>
            <person name="Suzuki Y."/>
            <person name="Haramoto Y."/>
            <person name="Yamamoto T.S."/>
            <person name="Takagi C."/>
            <person name="Heald R."/>
            <person name="Miller K."/>
            <person name="Haudenschild C."/>
            <person name="Kitzman J."/>
            <person name="Nakayama T."/>
            <person name="Izutsu Y."/>
            <person name="Robert J."/>
            <person name="Fortriede J."/>
            <person name="Burns K."/>
            <person name="Lotay V."/>
            <person name="Karimi K."/>
            <person name="Yasuoka Y."/>
            <person name="Dichmann D.S."/>
            <person name="Flajnik M.F."/>
            <person name="Houston D.W."/>
            <person name="Shendure J."/>
            <person name="DuPasquier L."/>
            <person name="Vize P.D."/>
            <person name="Zorn A.M."/>
            <person name="Ito M."/>
            <person name="Marcotte E.M."/>
            <person name="Wallingford J.B."/>
            <person name="Ito Y."/>
            <person name="Asashima M."/>
            <person name="Ueno N."/>
            <person name="Matsuda Y."/>
            <person name="Veenstra G.J."/>
            <person name="Fujiyama A."/>
            <person name="Harland R.M."/>
            <person name="Taira M."/>
            <person name="Rokhsar D.S."/>
        </authorList>
    </citation>
    <scope>NUCLEOTIDE SEQUENCE [LARGE SCALE GENOMIC DNA]</scope>
    <source>
        <strain evidence="2">J</strain>
    </source>
</reference>
<protein>
    <submittedName>
        <fullName evidence="1">Uncharacterized protein</fullName>
    </submittedName>
</protein>
<organism evidence="1 2">
    <name type="scientific">Xenopus laevis</name>
    <name type="common">African clawed frog</name>
    <dbReference type="NCBI Taxonomy" id="8355"/>
    <lineage>
        <taxon>Eukaryota</taxon>
        <taxon>Metazoa</taxon>
        <taxon>Chordata</taxon>
        <taxon>Craniata</taxon>
        <taxon>Vertebrata</taxon>
        <taxon>Euteleostomi</taxon>
        <taxon>Amphibia</taxon>
        <taxon>Batrachia</taxon>
        <taxon>Anura</taxon>
        <taxon>Pipoidea</taxon>
        <taxon>Pipidae</taxon>
        <taxon>Xenopodinae</taxon>
        <taxon>Xenopus</taxon>
        <taxon>Xenopus</taxon>
    </lineage>
</organism>
<evidence type="ECO:0000313" key="1">
    <source>
        <dbReference type="EMBL" id="OCT92713.1"/>
    </source>
</evidence>
<dbReference type="AlphaFoldDB" id="A0A974DJ38"/>
<gene>
    <name evidence="1" type="ORF">XELAEV_18015775mg</name>
</gene>
<proteinExistence type="predicted"/>
<sequence length="105" mass="11217">MGISGNFWNIPALPPRSSQGDHFQVLIRRDSQGLTESVTISSPVITADVYEVSDGGAAAQDGKKAVARIMVGNCPPLSPEIHSLCAFADYFSVIRHASTGIFIKK</sequence>
<name>A0A974DJ38_XENLA</name>